<evidence type="ECO:0000256" key="1">
    <source>
        <dbReference type="SAM" id="Coils"/>
    </source>
</evidence>
<protein>
    <submittedName>
        <fullName evidence="4">Homolog of E. coli HemX protein</fullName>
    </submittedName>
</protein>
<evidence type="ECO:0000313" key="4">
    <source>
        <dbReference type="EMBL" id="VHO06397.1"/>
    </source>
</evidence>
<feature type="region of interest" description="Disordered" evidence="2">
    <location>
        <begin position="1"/>
        <end position="35"/>
    </location>
</feature>
<feature type="transmembrane region" description="Helical" evidence="3">
    <location>
        <begin position="39"/>
        <end position="63"/>
    </location>
</feature>
<dbReference type="AlphaFoldDB" id="A0A486XVM9"/>
<reference evidence="4" key="1">
    <citation type="submission" date="2019-04" db="EMBL/GenBank/DDBJ databases">
        <authorList>
            <person name="Brambilla D."/>
        </authorList>
    </citation>
    <scope>NUCLEOTIDE SEQUENCE</scope>
    <source>
        <strain evidence="4">BAL1</strain>
    </source>
</reference>
<dbReference type="Pfam" id="PF04375">
    <property type="entry name" value="HemX"/>
    <property type="match status" value="1"/>
</dbReference>
<sequence length="376" mass="42180">MSDTLERATEERNAEVEAPLQQLKQRMDAEPAARSGGGVAAGLSLLLVLALAGVVAAGSYWLWPQWQALQQQHSSLQQNQQQLTAQSQQLQESNKQLQQQWQAEQQQQLAQLQQNISQQQLQLATQTQAQVQAVRQLVQERDSAPPRHWLIAEVDYLLKLAAQKVWLEQDSATALALLQNADQKLAQLDDASLLPVRQAIAADQQILRGISQPDFSKVHVQLQQLRQQAMLLPLKLQPVAPKQDAPEATLQNWQATLAYHWHSTWRGLLNPRAAMPEDYFDLSTEQQLMLRIALQQQLQLAQLAVMQQQPQVYSAALQQCSDQLQRYFHADDQRVQQFSQTLASLAAIDVTPATVNALSSPAQLQQYQQQLAGEGL</sequence>
<gene>
    <name evidence="4" type="ORF">BAL341_3418</name>
</gene>
<name>A0A486XVM9_9GAMM</name>
<evidence type="ECO:0000256" key="2">
    <source>
        <dbReference type="SAM" id="MobiDB-lite"/>
    </source>
</evidence>
<feature type="compositionally biased region" description="Basic and acidic residues" evidence="2">
    <location>
        <begin position="1"/>
        <end position="15"/>
    </location>
</feature>
<evidence type="ECO:0000256" key="3">
    <source>
        <dbReference type="SAM" id="Phobius"/>
    </source>
</evidence>
<keyword evidence="3" id="KW-0812">Transmembrane</keyword>
<dbReference type="PANTHER" id="PTHR38043">
    <property type="entry name" value="PROTEIN HEMX"/>
    <property type="match status" value="1"/>
</dbReference>
<keyword evidence="3" id="KW-1133">Transmembrane helix</keyword>
<accession>A0A486XVM9</accession>
<dbReference type="EMBL" id="CAAJGR010000033">
    <property type="protein sequence ID" value="VHO06397.1"/>
    <property type="molecule type" value="Genomic_DNA"/>
</dbReference>
<organism evidence="4">
    <name type="scientific">Rheinheimera sp. BAL341</name>
    <dbReference type="NCBI Taxonomy" id="1708203"/>
    <lineage>
        <taxon>Bacteria</taxon>
        <taxon>Pseudomonadati</taxon>
        <taxon>Pseudomonadota</taxon>
        <taxon>Gammaproteobacteria</taxon>
        <taxon>Chromatiales</taxon>
        <taxon>Chromatiaceae</taxon>
        <taxon>Rheinheimera</taxon>
    </lineage>
</organism>
<dbReference type="PANTHER" id="PTHR38043:SF1">
    <property type="entry name" value="PROTEIN HEMX"/>
    <property type="match status" value="1"/>
</dbReference>
<dbReference type="InterPro" id="IPR007470">
    <property type="entry name" value="HemX"/>
</dbReference>
<keyword evidence="3" id="KW-0472">Membrane</keyword>
<keyword evidence="1" id="KW-0175">Coiled coil</keyword>
<feature type="coiled-coil region" evidence="1">
    <location>
        <begin position="66"/>
        <end position="129"/>
    </location>
</feature>
<proteinExistence type="predicted"/>